<comment type="caution">
    <text evidence="1">The sequence shown here is derived from an EMBL/GenBank/DDBJ whole genome shotgun (WGS) entry which is preliminary data.</text>
</comment>
<sequence length="102" mass="11064">MRLLRAFHLFPRPAKRHSPFSVPWASSRWDVPGTPPGIQEASGIDARGTSTGSSRCGGAAALLRAPPWMAELLTPSLRECPASLQEAHFSCLYPGSCSFSYF</sequence>
<protein>
    <submittedName>
        <fullName evidence="1">Uncharacterized protein</fullName>
    </submittedName>
</protein>
<keyword evidence="2" id="KW-1185">Reference proteome</keyword>
<evidence type="ECO:0000313" key="2">
    <source>
        <dbReference type="Proteomes" id="UP001434883"/>
    </source>
</evidence>
<name>A0ABV0QB83_9TELE</name>
<reference evidence="1 2" key="1">
    <citation type="submission" date="2021-06" db="EMBL/GenBank/DDBJ databases">
        <authorList>
            <person name="Palmer J.M."/>
        </authorList>
    </citation>
    <scope>NUCLEOTIDE SEQUENCE [LARGE SCALE GENOMIC DNA]</scope>
    <source>
        <strain evidence="1 2">XC_2019</strain>
        <tissue evidence="1">Muscle</tissue>
    </source>
</reference>
<gene>
    <name evidence="1" type="ORF">XENOCAPTIV_022135</name>
</gene>
<proteinExistence type="predicted"/>
<dbReference type="EMBL" id="JAHRIN010004904">
    <property type="protein sequence ID" value="MEQ2193029.1"/>
    <property type="molecule type" value="Genomic_DNA"/>
</dbReference>
<organism evidence="1 2">
    <name type="scientific">Xenoophorus captivus</name>
    <dbReference type="NCBI Taxonomy" id="1517983"/>
    <lineage>
        <taxon>Eukaryota</taxon>
        <taxon>Metazoa</taxon>
        <taxon>Chordata</taxon>
        <taxon>Craniata</taxon>
        <taxon>Vertebrata</taxon>
        <taxon>Euteleostomi</taxon>
        <taxon>Actinopterygii</taxon>
        <taxon>Neopterygii</taxon>
        <taxon>Teleostei</taxon>
        <taxon>Neoteleostei</taxon>
        <taxon>Acanthomorphata</taxon>
        <taxon>Ovalentaria</taxon>
        <taxon>Atherinomorphae</taxon>
        <taxon>Cyprinodontiformes</taxon>
        <taxon>Goodeidae</taxon>
        <taxon>Xenoophorus</taxon>
    </lineage>
</organism>
<accession>A0ABV0QB83</accession>
<evidence type="ECO:0000313" key="1">
    <source>
        <dbReference type="EMBL" id="MEQ2193029.1"/>
    </source>
</evidence>
<dbReference type="Proteomes" id="UP001434883">
    <property type="component" value="Unassembled WGS sequence"/>
</dbReference>